<dbReference type="OrthoDB" id="9792152at2"/>
<dbReference type="EMBL" id="FRBH01000002">
    <property type="protein sequence ID" value="SHK63735.1"/>
    <property type="molecule type" value="Genomic_DNA"/>
</dbReference>
<dbReference type="SUPFAM" id="SSF55486">
    <property type="entry name" value="Metalloproteases ('zincins'), catalytic domain"/>
    <property type="match status" value="1"/>
</dbReference>
<evidence type="ECO:0000313" key="5">
    <source>
        <dbReference type="Proteomes" id="UP000184120"/>
    </source>
</evidence>
<dbReference type="Pfam" id="PF18962">
    <property type="entry name" value="Por_Secre_tail"/>
    <property type="match status" value="1"/>
</dbReference>
<dbReference type="InterPro" id="IPR026444">
    <property type="entry name" value="Secre_tail"/>
</dbReference>
<name>A0A1M6U381_9FLAO</name>
<evidence type="ECO:0000256" key="2">
    <source>
        <dbReference type="SAM" id="SignalP"/>
    </source>
</evidence>
<gene>
    <name evidence="4" type="ORF">SAMN05443634_102196</name>
</gene>
<dbReference type="Gene3D" id="2.60.40.10">
    <property type="entry name" value="Immunoglobulins"/>
    <property type="match status" value="1"/>
</dbReference>
<feature type="domain" description="Secretion system C-terminal sorting" evidence="3">
    <location>
        <begin position="817"/>
        <end position="892"/>
    </location>
</feature>
<feature type="chain" id="PRO_5012906760" evidence="2">
    <location>
        <begin position="21"/>
        <end position="893"/>
    </location>
</feature>
<accession>A0A1M6U381</accession>
<feature type="signal peptide" evidence="2">
    <location>
        <begin position="1"/>
        <end position="20"/>
    </location>
</feature>
<dbReference type="RefSeq" id="WP_083580275.1">
    <property type="nucleotide sequence ID" value="NZ_BMFL01000021.1"/>
</dbReference>
<dbReference type="AlphaFoldDB" id="A0A1M6U381"/>
<proteinExistence type="predicted"/>
<evidence type="ECO:0000259" key="3">
    <source>
        <dbReference type="Pfam" id="PF18962"/>
    </source>
</evidence>
<sequence length="893" mass="99660">MKKNLFIASLLVMGMTSVYAQNRTHKPTEHSIRSSKGKLDLRSLESQLSSNLSRKSQNFTVSIPNENKQNEQFVLTEREILSSKLKDKFPQIKSFYGYSTTNPLKKISLGYSKLKGINAVVYHDNEKYIIEKQGKDYFLINNENLPSLENFNCGNDILQKQSNLKKAKENKVVNNPAFYRKYRLAIATDYSYNAYFAGEGEEPTLEASIAAVNETLTYILPIYENDLSISFELVDNLDKVTFLTEDSNPYNYDVNPNGDNESQVKDSINLETQRQLDEKIGSENYDLGILLTNVFSGGRAELEAVCDPLRKGSAQVGHTPSLSVEGYTFAMITAHEIGHQFGAFHTFSQLEEHNANLEVGSGVTIMSYPGLTGSYDVQNRYIPQFHNSSIQKINNYLATQSCGIMSPNNNTPPIANAGQDYSIPKGTAFKLSGDASDADNDMLTYSWEQDDLITEENNSFSTPKRNNTEGPNFRVYAHNPNPVQYFPPLENVLNNQLYSTWNMTSDVARELNFVFQVRDNHPDGGQVATDKNKIKITDNGPFKITNIALNQSFQIGETYTLKWDVAGTNGGEINTQNVRIKLTTDNGETFTTLLESTPNIGNATINLPADLKAEKANIIVEAIDNIYYAASPFIAIGYEVSLSCKTYSNNEPIQVTNGIVSNDIISINDEIRPIEDISLLVDADLSDMLISFQKTGLDEDFQRVWQGNCSDFSLNYKFNRFGENPFDNCGVDGAVVSGSPLDFKQYLSQNSNGEYIFQFDLGGIIDDDDDDDDIKEKSNDDGDDDVVTVNKAGIELCFRETTTLGVSDPTKSQDVFVYPNPTDGLFKVRMTAKTNKITANIINMAGQVIMTKQFDVMNSKVDQSIDAKHLPKGVYIVEIKDGNQSQTKKLIIK</sequence>
<dbReference type="NCBIfam" id="TIGR04183">
    <property type="entry name" value="Por_Secre_tail"/>
    <property type="match status" value="1"/>
</dbReference>
<dbReference type="STRING" id="1434701.SAMN05443634_102196"/>
<dbReference type="Pfam" id="PF13583">
    <property type="entry name" value="Reprolysin_4"/>
    <property type="match status" value="1"/>
</dbReference>
<evidence type="ECO:0000313" key="4">
    <source>
        <dbReference type="EMBL" id="SHK63735.1"/>
    </source>
</evidence>
<keyword evidence="1 2" id="KW-0732">Signal</keyword>
<dbReference type="InterPro" id="IPR024079">
    <property type="entry name" value="MetalloPept_cat_dom_sf"/>
</dbReference>
<dbReference type="Gene3D" id="3.40.390.10">
    <property type="entry name" value="Collagenase (Catalytic Domain)"/>
    <property type="match status" value="1"/>
</dbReference>
<dbReference type="GO" id="GO:0008237">
    <property type="term" value="F:metallopeptidase activity"/>
    <property type="evidence" value="ECO:0007669"/>
    <property type="project" value="InterPro"/>
</dbReference>
<evidence type="ECO:0000256" key="1">
    <source>
        <dbReference type="ARBA" id="ARBA00022729"/>
    </source>
</evidence>
<reference evidence="5" key="1">
    <citation type="submission" date="2016-11" db="EMBL/GenBank/DDBJ databases">
        <authorList>
            <person name="Varghese N."/>
            <person name="Submissions S."/>
        </authorList>
    </citation>
    <scope>NUCLEOTIDE SEQUENCE [LARGE SCALE GENOMIC DNA]</scope>
    <source>
        <strain evidence="5">DSM 27989</strain>
    </source>
</reference>
<dbReference type="Proteomes" id="UP000184120">
    <property type="component" value="Unassembled WGS sequence"/>
</dbReference>
<dbReference type="InterPro" id="IPR013783">
    <property type="entry name" value="Ig-like_fold"/>
</dbReference>
<protein>
    <submittedName>
        <fullName evidence="4">Por secretion system C-terminal sorting domain-containing protein</fullName>
    </submittedName>
</protein>
<organism evidence="4 5">
    <name type="scientific">Chishuiella changwenlii</name>
    <dbReference type="NCBI Taxonomy" id="1434701"/>
    <lineage>
        <taxon>Bacteria</taxon>
        <taxon>Pseudomonadati</taxon>
        <taxon>Bacteroidota</taxon>
        <taxon>Flavobacteriia</taxon>
        <taxon>Flavobacteriales</taxon>
        <taxon>Weeksellaceae</taxon>
        <taxon>Chishuiella</taxon>
    </lineage>
</organism>